<organism evidence="1 2">
    <name type="scientific">Desulfofarcimen acetoxidans (strain ATCC 49208 / DSM 771 / KCTC 5769 / VKM B-1644 / 5575)</name>
    <name type="common">Desulfotomaculum acetoxidans</name>
    <dbReference type="NCBI Taxonomy" id="485916"/>
    <lineage>
        <taxon>Bacteria</taxon>
        <taxon>Bacillati</taxon>
        <taxon>Bacillota</taxon>
        <taxon>Clostridia</taxon>
        <taxon>Eubacteriales</taxon>
        <taxon>Peptococcaceae</taxon>
        <taxon>Desulfofarcimen</taxon>
    </lineage>
</organism>
<accession>C8VYJ0</accession>
<evidence type="ECO:0000313" key="1">
    <source>
        <dbReference type="EMBL" id="ACV64711.1"/>
    </source>
</evidence>
<protein>
    <submittedName>
        <fullName evidence="1">Uncharacterized protein</fullName>
    </submittedName>
</protein>
<dbReference type="Proteomes" id="UP000002217">
    <property type="component" value="Chromosome"/>
</dbReference>
<reference evidence="1 2" key="1">
    <citation type="journal article" date="2009" name="Stand. Genomic Sci.">
        <title>Complete genome sequence of Desulfotomaculum acetoxidans type strain (5575).</title>
        <authorList>
            <person name="Spring S."/>
            <person name="Lapidus A."/>
            <person name="Schroder M."/>
            <person name="Gleim D."/>
            <person name="Sims D."/>
            <person name="Meincke L."/>
            <person name="Glavina Del Rio T."/>
            <person name="Tice H."/>
            <person name="Copeland A."/>
            <person name="Cheng J.F."/>
            <person name="Lucas S."/>
            <person name="Chen F."/>
            <person name="Nolan M."/>
            <person name="Bruce D."/>
            <person name="Goodwin L."/>
            <person name="Pitluck S."/>
            <person name="Ivanova N."/>
            <person name="Mavromatis K."/>
            <person name="Mikhailova N."/>
            <person name="Pati A."/>
            <person name="Chen A."/>
            <person name="Palaniappan K."/>
            <person name="Land M."/>
            <person name="Hauser L."/>
            <person name="Chang Y.J."/>
            <person name="Jeffries C.D."/>
            <person name="Chain P."/>
            <person name="Saunders E."/>
            <person name="Brettin T."/>
            <person name="Detter J.C."/>
            <person name="Goker M."/>
            <person name="Bristow J."/>
            <person name="Eisen J.A."/>
            <person name="Markowitz V."/>
            <person name="Hugenholtz P."/>
            <person name="Kyrpides N.C."/>
            <person name="Klenk H.P."/>
            <person name="Han C."/>
        </authorList>
    </citation>
    <scope>NUCLEOTIDE SEQUENCE [LARGE SCALE GENOMIC DNA]</scope>
    <source>
        <strain evidence="2">ATCC 49208 / DSM 771 / VKM B-1644</strain>
    </source>
</reference>
<dbReference type="AlphaFoldDB" id="C8VYJ0"/>
<proteinExistence type="predicted"/>
<dbReference type="KEGG" id="dae:Dtox_4027"/>
<name>C8VYJ0_DESAS</name>
<gene>
    <name evidence="1" type="ordered locus">Dtox_4027</name>
</gene>
<keyword evidence="2" id="KW-1185">Reference proteome</keyword>
<evidence type="ECO:0000313" key="2">
    <source>
        <dbReference type="Proteomes" id="UP000002217"/>
    </source>
</evidence>
<sequence>MSFSYKPSPNTVLLPISVSCVVDLLAELQPLNIEGRYPEDRRRVMESTPKRVFHEILMKTLEGAKWLEKNLKL</sequence>
<dbReference type="PROSITE" id="PS51257">
    <property type="entry name" value="PROKAR_LIPOPROTEIN"/>
    <property type="match status" value="1"/>
</dbReference>
<dbReference type="HOGENOM" id="CLU_2698595_0_0_9"/>
<dbReference type="STRING" id="485916.Dtox_4027"/>
<dbReference type="EMBL" id="CP001720">
    <property type="protein sequence ID" value="ACV64711.1"/>
    <property type="molecule type" value="Genomic_DNA"/>
</dbReference>